<dbReference type="AlphaFoldDB" id="K6W609"/>
<feature type="transmembrane region" description="Helical" evidence="1">
    <location>
        <begin position="40"/>
        <end position="63"/>
    </location>
</feature>
<feature type="transmembrane region" description="Helical" evidence="1">
    <location>
        <begin position="256"/>
        <end position="278"/>
    </location>
</feature>
<sequence>MTTLHSPPSAPTTSRDGYPAHYFAGLTTLLRLVARREWKIGLITLAVFLLINLATATSINSMYPTPEKRVSLQMGPGSNAAFRFLLGPLRDIDSAAAVTVWRAGLFLVAALAVCAALMVVRQTRKEEELGRSELVRAAATGSLASLAAAVIVAAVFCVVVALGVSLMLLPLGAGGIDVAAVFIQYVSTGLAGVGIAAVAAQIATTSHIANLTASTVVFIGYALRGVADAIHGWDWLRWVSPMGWAELIAPFNGNHVGWALLSLSVCAAGLMIAGWVVAHRDMDAGLIAPRPGPAETARLGSLPAVARRLSGPMLASWAGAIVVYASVVGFMQPSIDDLARDNQQIMSLIEMAGIDATLSELFGTTIIGFLAVAASAWAVSVATRLRGEETESRAEFVLTTPTSRASYFLTYAGVAALGVVVVLAAAAVGMVVGNGIAGGGWTTAVANTVIAAAAQIPAALVIATFAVALYGLAPRLVPAGWLIVVAAFLLGPLAGMFDLPQWVDDLSPFTHTPKVPVTPMEWTPVAVMLAIAVVFTAAGLVGFRRRDVG</sequence>
<feature type="transmembrane region" description="Helical" evidence="1">
    <location>
        <begin position="314"/>
        <end position="332"/>
    </location>
</feature>
<dbReference type="OrthoDB" id="2014935at2"/>
<dbReference type="RefSeq" id="WP_006331049.1">
    <property type="nucleotide sequence ID" value="NZ_BAHC01000052.1"/>
</dbReference>
<accession>K6W609</accession>
<dbReference type="Proteomes" id="UP000008363">
    <property type="component" value="Unassembled WGS sequence"/>
</dbReference>
<feature type="transmembrane region" description="Helical" evidence="1">
    <location>
        <begin position="444"/>
        <end position="472"/>
    </location>
</feature>
<evidence type="ECO:0000313" key="2">
    <source>
        <dbReference type="EMBL" id="GAB89136.1"/>
    </source>
</evidence>
<feature type="transmembrane region" description="Helical" evidence="1">
    <location>
        <begin position="361"/>
        <end position="385"/>
    </location>
</feature>
<keyword evidence="1" id="KW-0472">Membrane</keyword>
<dbReference type="eggNOG" id="COG3559">
    <property type="taxonomic scope" value="Bacteria"/>
</dbReference>
<name>K6W609_9ACTN</name>
<feature type="transmembrane region" description="Helical" evidence="1">
    <location>
        <begin position="479"/>
        <end position="502"/>
    </location>
</feature>
<keyword evidence="1" id="KW-0812">Transmembrane</keyword>
<evidence type="ECO:0000313" key="3">
    <source>
        <dbReference type="Proteomes" id="UP000008363"/>
    </source>
</evidence>
<protein>
    <submittedName>
        <fullName evidence="2">Putative ABC transporter permease protein</fullName>
    </submittedName>
</protein>
<feature type="transmembrane region" description="Helical" evidence="1">
    <location>
        <begin position="522"/>
        <end position="543"/>
    </location>
</feature>
<keyword evidence="3" id="KW-1185">Reference proteome</keyword>
<gene>
    <name evidence="2" type="ORF">GORHZ_052_00040</name>
</gene>
<feature type="transmembrane region" description="Helical" evidence="1">
    <location>
        <begin position="215"/>
        <end position="236"/>
    </location>
</feature>
<dbReference type="EMBL" id="BAHC01000052">
    <property type="protein sequence ID" value="GAB89136.1"/>
    <property type="molecule type" value="Genomic_DNA"/>
</dbReference>
<feature type="transmembrane region" description="Helical" evidence="1">
    <location>
        <begin position="141"/>
        <end position="169"/>
    </location>
</feature>
<dbReference type="STRING" id="1108045.GORHZ_052_00040"/>
<feature type="transmembrane region" description="Helical" evidence="1">
    <location>
        <begin position="181"/>
        <end position="203"/>
    </location>
</feature>
<proteinExistence type="predicted"/>
<keyword evidence="1" id="KW-1133">Transmembrane helix</keyword>
<feature type="transmembrane region" description="Helical" evidence="1">
    <location>
        <begin position="406"/>
        <end position="432"/>
    </location>
</feature>
<organism evidence="2 3">
    <name type="scientific">Gordonia rhizosphera NBRC 16068</name>
    <dbReference type="NCBI Taxonomy" id="1108045"/>
    <lineage>
        <taxon>Bacteria</taxon>
        <taxon>Bacillati</taxon>
        <taxon>Actinomycetota</taxon>
        <taxon>Actinomycetes</taxon>
        <taxon>Mycobacteriales</taxon>
        <taxon>Gordoniaceae</taxon>
        <taxon>Gordonia</taxon>
    </lineage>
</organism>
<feature type="transmembrane region" description="Helical" evidence="1">
    <location>
        <begin position="100"/>
        <end position="120"/>
    </location>
</feature>
<evidence type="ECO:0000256" key="1">
    <source>
        <dbReference type="SAM" id="Phobius"/>
    </source>
</evidence>
<reference evidence="2 3" key="1">
    <citation type="submission" date="2012-08" db="EMBL/GenBank/DDBJ databases">
        <title>Whole genome shotgun sequence of Gordonia rhizosphera NBRC 16068.</title>
        <authorList>
            <person name="Takarada H."/>
            <person name="Isaki S."/>
            <person name="Hosoyama A."/>
            <person name="Tsuchikane K."/>
            <person name="Katsumata H."/>
            <person name="Baba S."/>
            <person name="Ohji S."/>
            <person name="Yamazaki S."/>
            <person name="Fujita N."/>
        </authorList>
    </citation>
    <scope>NUCLEOTIDE SEQUENCE [LARGE SCALE GENOMIC DNA]</scope>
    <source>
        <strain evidence="2 3">NBRC 16068</strain>
    </source>
</reference>
<comment type="caution">
    <text evidence="2">The sequence shown here is derived from an EMBL/GenBank/DDBJ whole genome shotgun (WGS) entry which is preliminary data.</text>
</comment>